<reference evidence="1 2" key="1">
    <citation type="submission" date="2023-07" db="EMBL/GenBank/DDBJ databases">
        <title>Sequencing the genomes of 1000 actinobacteria strains.</title>
        <authorList>
            <person name="Klenk H.-P."/>
        </authorList>
    </citation>
    <scope>NUCLEOTIDE SEQUENCE [LARGE SCALE GENOMIC DNA]</scope>
    <source>
        <strain evidence="1 2">DSM 15539</strain>
    </source>
</reference>
<proteinExistence type="predicted"/>
<evidence type="ECO:0000313" key="1">
    <source>
        <dbReference type="EMBL" id="MDR6938816.1"/>
    </source>
</evidence>
<dbReference type="EC" id="6.3.2.-" evidence="1"/>
<accession>A0ABU1T0H7</accession>
<comment type="caution">
    <text evidence="1">The sequence shown here is derived from an EMBL/GenBank/DDBJ whole genome shotgun (WGS) entry which is preliminary data.</text>
</comment>
<dbReference type="Pfam" id="PF03136">
    <property type="entry name" value="Pup_ligase"/>
    <property type="match status" value="1"/>
</dbReference>
<dbReference type="InterPro" id="IPR004347">
    <property type="entry name" value="Pup_ligase/deamidase"/>
</dbReference>
<keyword evidence="1" id="KW-0436">Ligase</keyword>
<dbReference type="GO" id="GO:0016874">
    <property type="term" value="F:ligase activity"/>
    <property type="evidence" value="ECO:0007669"/>
    <property type="project" value="UniProtKB-KW"/>
</dbReference>
<organism evidence="1 2">
    <name type="scientific">Arcanobacterium hippocoleae</name>
    <dbReference type="NCBI Taxonomy" id="149017"/>
    <lineage>
        <taxon>Bacteria</taxon>
        <taxon>Bacillati</taxon>
        <taxon>Actinomycetota</taxon>
        <taxon>Actinomycetes</taxon>
        <taxon>Actinomycetales</taxon>
        <taxon>Actinomycetaceae</taxon>
        <taxon>Arcanobacterium</taxon>
    </lineage>
</organism>
<dbReference type="PANTHER" id="PTHR42307">
    <property type="entry name" value="PUP DEAMIDASE/DEPUPYLASE"/>
    <property type="match status" value="1"/>
</dbReference>
<dbReference type="PANTHER" id="PTHR42307:SF3">
    <property type="entry name" value="PUP--PROTEIN LIGASE"/>
    <property type="match status" value="1"/>
</dbReference>
<sequence length="467" mass="52418">MTLPRRIFGIETEYGITCAAIGGGSPPISAEDAAELLFAPITAARQSTNAFLPNGARLYLDVGAHPEYATAECDSLQDLLLNDLAGDAILADLIVKADAQLARKNIAGKLHLLKNNHDAIGNSYGCHENYLIHRRRDYRERIGSLVAFFVTRQILVGSGYLDPGRQNIRPAHFAISQRANKIFDAVSNASTRTRPMINTRDEPHGDAQRYRRMHVIVGDSNMSESTTALKIAMTEAVLNVCSLGLKFPEFELAYPVHAIRQAAQDLDGKALLEMADGRSASALEIQTAYYEFVQEVYAAQGWFSELDELRKYAFDLWYRALQALHSGNHENVANEIEWIAKRKLLDTYRERLSCGYDDFRLARIDFAWHDISTDGLRNSLYASGFLRSIVQDADIVVAKTIPPQTTRAKLRGDFIAAAMDHRRDYFADWQNLKLIHDADPRSVLLQDPFCAFDAQVMEMIEQMEITQ</sequence>
<name>A0ABU1T0H7_9ACTO</name>
<keyword evidence="2" id="KW-1185">Reference proteome</keyword>
<keyword evidence="1" id="KW-0647">Proteasome</keyword>
<dbReference type="GO" id="GO:0000502">
    <property type="term" value="C:proteasome complex"/>
    <property type="evidence" value="ECO:0007669"/>
    <property type="project" value="UniProtKB-KW"/>
</dbReference>
<protein>
    <submittedName>
        <fullName evidence="1">Proteasome accessory factor A</fullName>
        <ecNumber evidence="1">6.3.2.-</ecNumber>
    </submittedName>
</protein>
<gene>
    <name evidence="1" type="ORF">J2S36_000359</name>
</gene>
<dbReference type="RefSeq" id="WP_309954924.1">
    <property type="nucleotide sequence ID" value="NZ_JAVDUJ010000001.1"/>
</dbReference>
<dbReference type="EMBL" id="JAVDUJ010000001">
    <property type="protein sequence ID" value="MDR6938816.1"/>
    <property type="molecule type" value="Genomic_DNA"/>
</dbReference>
<evidence type="ECO:0000313" key="2">
    <source>
        <dbReference type="Proteomes" id="UP001266099"/>
    </source>
</evidence>
<dbReference type="Proteomes" id="UP001266099">
    <property type="component" value="Unassembled WGS sequence"/>
</dbReference>